<name>A0A135ZZT9_9ALTE</name>
<evidence type="ECO:0000313" key="2">
    <source>
        <dbReference type="Proteomes" id="UP000070299"/>
    </source>
</evidence>
<dbReference type="STRING" id="1799789.AX660_15615"/>
<accession>A0A135ZZT9</accession>
<proteinExistence type="predicted"/>
<dbReference type="Proteomes" id="UP000070299">
    <property type="component" value="Unassembled WGS sequence"/>
</dbReference>
<protein>
    <submittedName>
        <fullName evidence="1">Uncharacterized protein</fullName>
    </submittedName>
</protein>
<gene>
    <name evidence="1" type="ORF">AX660_15615</name>
</gene>
<comment type="caution">
    <text evidence="1">The sequence shown here is derived from an EMBL/GenBank/DDBJ whole genome shotgun (WGS) entry which is preliminary data.</text>
</comment>
<sequence length="861" mass="97880">MLNSFIQNGSHIIPLVCPSQKAQEGLFQAAVPLPLGLVTSLDQLGLVNNGMPQNCSAKISSYWSDKSIKWVALEFFGDTLNAQYALAISNCVPPKEASNNGINTCIKNNVITINTKDTSFTFDLNSANFKWACPHTGTDIKNGCLALYAQHDNLLEGKVKSHQLESFVNLADGSIQKIALQVSLTHQEPSTNILLHSTLTFTLYQNPNLLNIKHRLHNPQAAKHPNGHWDLGDENAVQFHSASMVFEFSSISSLTLKKHEYEQWQEISDRAFALIQHSSGGDAWQSPVHVDKDNNVALKYQGATLYNADGSITILARANPSIRINAEFSLGMEQFWQNFPKALSVDKNKVAFELFPANEQLHELQGGESKTHNIWLRHESNEAQSSQVILPQQLSIHSDWLNVASQSHFGFYSKNAVALLDDVISAGISGPNNFFQKRENIDEYGWRNFGDLYADHETAYYQGTDLFVSHYNNQYDPIFGFLKQYLISGDIAWFELADDLAKHVKDIDIYHTTEDKAEYNGGLFWHTDHYLPAFTSSHRSYSKLQDSNAYQDHAGGGGPGGQHCYTTGLALHYQLTGDESSKQAVLTLCNWISCFYEGTNTCFELLLALKNRDAAGTKNHFTGQYPLDRGTANYVVALLDSFELTQDRDYLIRVEHIISHTVHPNEDVTLRNLSDVENTWFYTVFLQAVCRYLLLKQQMEELDTHLYYARDCLINFANWMVNNEYMYLDKPEILEYPNDTWTAQDLRKASVLAAAYYFSPDNEQHYLDKAEYFENQVASRLNNSESKTYTRIMVLVLQNCGLVDFYKNHPQLQKMASYQSNWPAPQYENRGLFTSFIKVMSKRLIKLSLKNEFNWLKTRLK</sequence>
<organism evidence="1 2">
    <name type="scientific">Paraglaciecola hydrolytica</name>
    <dbReference type="NCBI Taxonomy" id="1799789"/>
    <lineage>
        <taxon>Bacteria</taxon>
        <taxon>Pseudomonadati</taxon>
        <taxon>Pseudomonadota</taxon>
        <taxon>Gammaproteobacteria</taxon>
        <taxon>Alteromonadales</taxon>
        <taxon>Alteromonadaceae</taxon>
        <taxon>Paraglaciecola</taxon>
    </lineage>
</organism>
<dbReference type="RefSeq" id="WP_068377501.1">
    <property type="nucleotide sequence ID" value="NZ_LSNE01000006.1"/>
</dbReference>
<dbReference type="OrthoDB" id="262615at2"/>
<dbReference type="AlphaFoldDB" id="A0A135ZZT9"/>
<evidence type="ECO:0000313" key="1">
    <source>
        <dbReference type="EMBL" id="KXI28516.1"/>
    </source>
</evidence>
<dbReference type="EMBL" id="LSNE01000006">
    <property type="protein sequence ID" value="KXI28516.1"/>
    <property type="molecule type" value="Genomic_DNA"/>
</dbReference>
<reference evidence="2" key="1">
    <citation type="submission" date="2016-02" db="EMBL/GenBank/DDBJ databases">
        <authorList>
            <person name="Schultz-Johansen M."/>
            <person name="Glaring M.A."/>
            <person name="Bech P.K."/>
            <person name="Stougaard P."/>
        </authorList>
    </citation>
    <scope>NUCLEOTIDE SEQUENCE [LARGE SCALE GENOMIC DNA]</scope>
    <source>
        <strain evidence="2">S66</strain>
    </source>
</reference>
<keyword evidence="2" id="KW-1185">Reference proteome</keyword>